<sequence length="33" mass="4058">MIPILHELCLSRSNYRSNRYWDVSQSKAFEIYH</sequence>
<gene>
    <name evidence="1" type="ORF">MANES_15G180148v8</name>
</gene>
<organism evidence="1 2">
    <name type="scientific">Manihot esculenta</name>
    <name type="common">Cassava</name>
    <name type="synonym">Jatropha manihot</name>
    <dbReference type="NCBI Taxonomy" id="3983"/>
    <lineage>
        <taxon>Eukaryota</taxon>
        <taxon>Viridiplantae</taxon>
        <taxon>Streptophyta</taxon>
        <taxon>Embryophyta</taxon>
        <taxon>Tracheophyta</taxon>
        <taxon>Spermatophyta</taxon>
        <taxon>Magnoliopsida</taxon>
        <taxon>eudicotyledons</taxon>
        <taxon>Gunneridae</taxon>
        <taxon>Pentapetalae</taxon>
        <taxon>rosids</taxon>
        <taxon>fabids</taxon>
        <taxon>Malpighiales</taxon>
        <taxon>Euphorbiaceae</taxon>
        <taxon>Crotonoideae</taxon>
        <taxon>Manihoteae</taxon>
        <taxon>Manihot</taxon>
    </lineage>
</organism>
<name>A0ACB7GD86_MANES</name>
<accession>A0ACB7GD86</accession>
<reference evidence="2" key="1">
    <citation type="journal article" date="2016" name="Nat. Biotechnol.">
        <title>Sequencing wild and cultivated cassava and related species reveals extensive interspecific hybridization and genetic diversity.</title>
        <authorList>
            <person name="Bredeson J.V."/>
            <person name="Lyons J.B."/>
            <person name="Prochnik S.E."/>
            <person name="Wu G.A."/>
            <person name="Ha C.M."/>
            <person name="Edsinger-Gonzales E."/>
            <person name="Grimwood J."/>
            <person name="Schmutz J."/>
            <person name="Rabbi I.Y."/>
            <person name="Egesi C."/>
            <person name="Nauluvula P."/>
            <person name="Lebot V."/>
            <person name="Ndunguru J."/>
            <person name="Mkamilo G."/>
            <person name="Bart R.S."/>
            <person name="Setter T.L."/>
            <person name="Gleadow R.M."/>
            <person name="Kulakow P."/>
            <person name="Ferguson M.E."/>
            <person name="Rounsley S."/>
            <person name="Rokhsar D.S."/>
        </authorList>
    </citation>
    <scope>NUCLEOTIDE SEQUENCE [LARGE SCALE GENOMIC DNA]</scope>
    <source>
        <strain evidence="2">cv. AM560-2</strain>
    </source>
</reference>
<keyword evidence="2" id="KW-1185">Reference proteome</keyword>
<evidence type="ECO:0000313" key="2">
    <source>
        <dbReference type="Proteomes" id="UP000091857"/>
    </source>
</evidence>
<proteinExistence type="predicted"/>
<evidence type="ECO:0000313" key="1">
    <source>
        <dbReference type="EMBL" id="KAG8637966.1"/>
    </source>
</evidence>
<dbReference type="EMBL" id="CM004401">
    <property type="protein sequence ID" value="KAG8637966.1"/>
    <property type="molecule type" value="Genomic_DNA"/>
</dbReference>
<protein>
    <submittedName>
        <fullName evidence="1">Uncharacterized protein</fullName>
    </submittedName>
</protein>
<comment type="caution">
    <text evidence="1">The sequence shown here is derived from an EMBL/GenBank/DDBJ whole genome shotgun (WGS) entry which is preliminary data.</text>
</comment>
<dbReference type="Proteomes" id="UP000091857">
    <property type="component" value="Chromosome 15"/>
</dbReference>